<keyword evidence="18" id="KW-1185">Reference proteome</keyword>
<dbReference type="PANTHER" id="PTHR10907:SF47">
    <property type="entry name" value="REGUCALCIN"/>
    <property type="match status" value="1"/>
</dbReference>
<dbReference type="STRING" id="471854.Dfer_5252"/>
<accession>C6VT82</accession>
<feature type="binding site" evidence="15">
    <location>
        <position position="101"/>
    </location>
    <ligand>
        <name>substrate</name>
    </ligand>
</feature>
<dbReference type="InterPro" id="IPR013658">
    <property type="entry name" value="SGL"/>
</dbReference>
<dbReference type="eggNOG" id="COG3386">
    <property type="taxonomic scope" value="Bacteria"/>
</dbReference>
<evidence type="ECO:0000256" key="12">
    <source>
        <dbReference type="ARBA" id="ARBA00022837"/>
    </source>
</evidence>
<evidence type="ECO:0000256" key="15">
    <source>
        <dbReference type="PIRSR" id="PIRSR605511-2"/>
    </source>
</evidence>
<dbReference type="EMBL" id="CP001619">
    <property type="protein sequence ID" value="ACT96446.1"/>
    <property type="molecule type" value="Genomic_DNA"/>
</dbReference>
<dbReference type="GO" id="GO:0004341">
    <property type="term" value="F:gluconolactonase activity"/>
    <property type="evidence" value="ECO:0007669"/>
    <property type="project" value="UniProtKB-EC"/>
</dbReference>
<evidence type="ECO:0000256" key="3">
    <source>
        <dbReference type="ARBA" id="ARBA00001936"/>
    </source>
</evidence>
<dbReference type="GO" id="GO:0005509">
    <property type="term" value="F:calcium ion binding"/>
    <property type="evidence" value="ECO:0007669"/>
    <property type="project" value="InterPro"/>
</dbReference>
<feature type="active site" description="Proton donor/acceptor" evidence="14">
    <location>
        <position position="197"/>
    </location>
</feature>
<proteinExistence type="inferred from homology"/>
<dbReference type="Pfam" id="PF08450">
    <property type="entry name" value="SGL"/>
    <property type="match status" value="1"/>
</dbReference>
<comment type="similarity">
    <text evidence="6">Belongs to the SMP-30/CGR1 family.</text>
</comment>
<evidence type="ECO:0000313" key="18">
    <source>
        <dbReference type="Proteomes" id="UP000002011"/>
    </source>
</evidence>
<comment type="cofactor">
    <cofactor evidence="4">
        <name>Mg(2+)</name>
        <dbReference type="ChEBI" id="CHEBI:18420"/>
    </cofactor>
</comment>
<evidence type="ECO:0000313" key="17">
    <source>
        <dbReference type="EMBL" id="ACT96446.1"/>
    </source>
</evidence>
<dbReference type="SUPFAM" id="SSF63829">
    <property type="entry name" value="Calcium-dependent phosphotriesterase"/>
    <property type="match status" value="1"/>
</dbReference>
<evidence type="ECO:0000256" key="10">
    <source>
        <dbReference type="ARBA" id="ARBA00022723"/>
    </source>
</evidence>
<dbReference type="InterPro" id="IPR008367">
    <property type="entry name" value="Regucalcin"/>
</dbReference>
<sequence>MSTIATVLEHRCLLGEGPVWDADRQRILWVDILRGEIHQYFTLTEKHHIFKAGQMVGAIALTKTGSLIGALHHGFYHIDLENELLEQITDPEANLPENRFNDGKCDPAGRFWAGTMSVTGKANAGKLYMLDNDHSVQTKIDGVSCSNGLAWSHDQRTFYYIDTGTQEVVAYDFHPADATISNKRTIIRIAPEEGYPDGMTIDSEGMLWVAIWGGGKVKRFNPATGLCLDEIHLPVTLVTSCTFGGPTLRDLYITTARTGLTDVELLAQPLAGSLFVVRGRG</sequence>
<feature type="binding site" evidence="15">
    <location>
        <position position="16"/>
    </location>
    <ligand>
        <name>a divalent metal cation</name>
        <dbReference type="ChEBI" id="CHEBI:60240"/>
    </ligand>
</feature>
<keyword evidence="12" id="KW-0106">Calcium</keyword>
<evidence type="ECO:0000256" key="14">
    <source>
        <dbReference type="PIRSR" id="PIRSR605511-1"/>
    </source>
</evidence>
<dbReference type="PRINTS" id="PR01791">
    <property type="entry name" value="REGUCALCIN"/>
</dbReference>
<name>C6VT82_DYAFD</name>
<gene>
    <name evidence="17" type="ordered locus">Dfer_5252</name>
</gene>
<evidence type="ECO:0000256" key="5">
    <source>
        <dbReference type="ARBA" id="ARBA00004496"/>
    </source>
</evidence>
<dbReference type="Gene3D" id="2.120.10.30">
    <property type="entry name" value="TolB, C-terminal domain"/>
    <property type="match status" value="1"/>
</dbReference>
<keyword evidence="9" id="KW-0963">Cytoplasm</keyword>
<dbReference type="GO" id="GO:0005737">
    <property type="term" value="C:cytoplasm"/>
    <property type="evidence" value="ECO:0007669"/>
    <property type="project" value="UniProtKB-SubCell"/>
</dbReference>
<dbReference type="InterPro" id="IPR005511">
    <property type="entry name" value="SMP-30"/>
</dbReference>
<feature type="binding site" evidence="15">
    <location>
        <position position="99"/>
    </location>
    <ligand>
        <name>substrate</name>
    </ligand>
</feature>
<dbReference type="AlphaFoldDB" id="C6VT82"/>
<evidence type="ECO:0000256" key="6">
    <source>
        <dbReference type="ARBA" id="ARBA00008853"/>
    </source>
</evidence>
<comment type="cofactor">
    <cofactor evidence="3">
        <name>Mn(2+)</name>
        <dbReference type="ChEBI" id="CHEBI:29035"/>
    </cofactor>
</comment>
<dbReference type="EC" id="3.1.1.17" evidence="7"/>
<evidence type="ECO:0000256" key="9">
    <source>
        <dbReference type="ARBA" id="ARBA00022490"/>
    </source>
</evidence>
<protein>
    <recommendedName>
        <fullName evidence="8">Regucalcin</fullName>
        <ecNumber evidence="7">3.1.1.17</ecNumber>
    </recommendedName>
    <alternativeName>
        <fullName evidence="13">Gluconolactonase</fullName>
    </alternativeName>
</protein>
<feature type="binding site" evidence="15">
    <location>
        <position position="197"/>
    </location>
    <ligand>
        <name>a divalent metal cation</name>
        <dbReference type="ChEBI" id="CHEBI:60240"/>
    </ligand>
</feature>
<comment type="catalytic activity">
    <reaction evidence="1">
        <text>D-glucono-1,5-lactone + H2O = D-gluconate + H(+)</text>
        <dbReference type="Rhea" id="RHEA:10440"/>
        <dbReference type="ChEBI" id="CHEBI:15377"/>
        <dbReference type="ChEBI" id="CHEBI:15378"/>
        <dbReference type="ChEBI" id="CHEBI:16217"/>
        <dbReference type="ChEBI" id="CHEBI:18391"/>
        <dbReference type="EC" id="3.1.1.17"/>
    </reaction>
</comment>
<comment type="subcellular location">
    <subcellularLocation>
        <location evidence="5">Cytoplasm</location>
    </subcellularLocation>
</comment>
<evidence type="ECO:0000256" key="8">
    <source>
        <dbReference type="ARBA" id="ARBA00016808"/>
    </source>
</evidence>
<evidence type="ECO:0000259" key="16">
    <source>
        <dbReference type="Pfam" id="PF08450"/>
    </source>
</evidence>
<dbReference type="RefSeq" id="WP_015814687.1">
    <property type="nucleotide sequence ID" value="NC_013037.1"/>
</dbReference>
<reference evidence="17 18" key="1">
    <citation type="journal article" date="2009" name="Stand. Genomic Sci.">
        <title>Complete genome sequence of Dyadobacter fermentans type strain (NS114).</title>
        <authorList>
            <person name="Lang E."/>
            <person name="Lapidus A."/>
            <person name="Chertkov O."/>
            <person name="Brettin T."/>
            <person name="Detter J.C."/>
            <person name="Han C."/>
            <person name="Copeland A."/>
            <person name="Glavina Del Rio T."/>
            <person name="Nolan M."/>
            <person name="Chen F."/>
            <person name="Lucas S."/>
            <person name="Tice H."/>
            <person name="Cheng J.F."/>
            <person name="Land M."/>
            <person name="Hauser L."/>
            <person name="Chang Y.J."/>
            <person name="Jeffries C.D."/>
            <person name="Kopitz M."/>
            <person name="Bruce D."/>
            <person name="Goodwin L."/>
            <person name="Pitluck S."/>
            <person name="Ovchinnikova G."/>
            <person name="Pati A."/>
            <person name="Ivanova N."/>
            <person name="Mavrommatis K."/>
            <person name="Chen A."/>
            <person name="Palaniappan K."/>
            <person name="Chain P."/>
            <person name="Bristow J."/>
            <person name="Eisen J.A."/>
            <person name="Markowitz V."/>
            <person name="Hugenholtz P."/>
            <person name="Goker M."/>
            <person name="Rohde M."/>
            <person name="Kyrpides N.C."/>
            <person name="Klenk H.P."/>
        </authorList>
    </citation>
    <scope>NUCLEOTIDE SEQUENCE [LARGE SCALE GENOMIC DNA]</scope>
    <source>
        <strain evidence="18">ATCC 700827 / DSM 18053 / CIP 107007 / KCTC 52180 / NS114</strain>
    </source>
</reference>
<dbReference type="KEGG" id="dfe:Dfer_5252"/>
<dbReference type="GO" id="GO:0030234">
    <property type="term" value="F:enzyme regulator activity"/>
    <property type="evidence" value="ECO:0007669"/>
    <property type="project" value="InterPro"/>
</dbReference>
<keyword evidence="10 15" id="KW-0479">Metal-binding</keyword>
<feature type="binding site" evidence="15">
    <location>
        <position position="147"/>
    </location>
    <ligand>
        <name>a divalent metal cation</name>
        <dbReference type="ChEBI" id="CHEBI:60240"/>
    </ligand>
</feature>
<dbReference type="Proteomes" id="UP000002011">
    <property type="component" value="Chromosome"/>
</dbReference>
<dbReference type="GO" id="GO:0019853">
    <property type="term" value="P:L-ascorbic acid biosynthetic process"/>
    <property type="evidence" value="ECO:0007669"/>
    <property type="project" value="TreeGrafter"/>
</dbReference>
<evidence type="ECO:0000256" key="1">
    <source>
        <dbReference type="ARBA" id="ARBA00001589"/>
    </source>
</evidence>
<dbReference type="InterPro" id="IPR011042">
    <property type="entry name" value="6-blade_b-propeller_TolB-like"/>
</dbReference>
<comment type="cofactor">
    <cofactor evidence="15">
        <name>Zn(2+)</name>
        <dbReference type="ChEBI" id="CHEBI:29105"/>
    </cofactor>
    <text evidence="15">Binds 1 divalent metal cation per subunit.</text>
</comment>
<evidence type="ECO:0000256" key="11">
    <source>
        <dbReference type="ARBA" id="ARBA00022801"/>
    </source>
</evidence>
<dbReference type="PANTHER" id="PTHR10907">
    <property type="entry name" value="REGUCALCIN"/>
    <property type="match status" value="1"/>
</dbReference>
<dbReference type="OrthoDB" id="2633250at2"/>
<evidence type="ECO:0000256" key="4">
    <source>
        <dbReference type="ARBA" id="ARBA00001946"/>
    </source>
</evidence>
<evidence type="ECO:0000256" key="2">
    <source>
        <dbReference type="ARBA" id="ARBA00001913"/>
    </source>
</evidence>
<keyword evidence="11" id="KW-0378">Hydrolase</keyword>
<feature type="domain" description="SMP-30/Gluconolactonase/LRE-like region" evidence="16">
    <location>
        <begin position="14"/>
        <end position="257"/>
    </location>
</feature>
<organism evidence="17 18">
    <name type="scientific">Dyadobacter fermentans (strain ATCC 700827 / DSM 18053 / CIP 107007 / KCTC 52180 / NS114)</name>
    <dbReference type="NCBI Taxonomy" id="471854"/>
    <lineage>
        <taxon>Bacteria</taxon>
        <taxon>Pseudomonadati</taxon>
        <taxon>Bacteroidota</taxon>
        <taxon>Cytophagia</taxon>
        <taxon>Cytophagales</taxon>
        <taxon>Spirosomataceae</taxon>
        <taxon>Dyadobacter</taxon>
    </lineage>
</organism>
<dbReference type="PRINTS" id="PR01790">
    <property type="entry name" value="SMP30FAMILY"/>
</dbReference>
<dbReference type="HOGENOM" id="CLU_036110_3_2_10"/>
<comment type="cofactor">
    <cofactor evidence="2">
        <name>Ca(2+)</name>
        <dbReference type="ChEBI" id="CHEBI:29108"/>
    </cofactor>
</comment>
<evidence type="ECO:0000256" key="7">
    <source>
        <dbReference type="ARBA" id="ARBA00013227"/>
    </source>
</evidence>
<keyword evidence="15" id="KW-0862">Zinc</keyword>
<evidence type="ECO:0000256" key="13">
    <source>
        <dbReference type="ARBA" id="ARBA00032464"/>
    </source>
</evidence>